<sequence>MAEFASKGVAGAGLGTGIAGLALGVLNSSNNGNGLLGGLFGGGNQNVVSALQAENGMLKAENYSDKNAKEVYAQSLADNRRLRDEAFAFIKPLADESANNRVELAKLQAELKCCCEKQELREQIVLGKVNELALTTQAKFGCLDGTIANMMGTLGKITDTIVPMSAICPTPMAKYNSWTAPTNTPATGA</sequence>
<evidence type="ECO:0000313" key="1">
    <source>
        <dbReference type="EMBL" id="DAG01239.1"/>
    </source>
</evidence>
<reference evidence="1" key="1">
    <citation type="journal article" date="2021" name="Proc. Natl. Acad. Sci. U.S.A.">
        <title>A Catalog of Tens of Thousands of Viruses from Human Metagenomes Reveals Hidden Associations with Chronic Diseases.</title>
        <authorList>
            <person name="Tisza M.J."/>
            <person name="Buck C.B."/>
        </authorList>
    </citation>
    <scope>NUCLEOTIDE SEQUENCE</scope>
    <source>
        <strain evidence="1">CtVfb8</strain>
    </source>
</reference>
<name>A0A8S5V3P4_9CAUD</name>
<organism evidence="1">
    <name type="scientific">Caudovirales sp. ctVfb8</name>
    <dbReference type="NCBI Taxonomy" id="2825766"/>
    <lineage>
        <taxon>Viruses</taxon>
        <taxon>Duplodnaviria</taxon>
        <taxon>Heunggongvirae</taxon>
        <taxon>Uroviricota</taxon>
        <taxon>Caudoviricetes</taxon>
    </lineage>
</organism>
<protein>
    <submittedName>
        <fullName evidence="1">Uncharacterized protein</fullName>
    </submittedName>
</protein>
<accession>A0A8S5V3P4</accession>
<dbReference type="EMBL" id="BK016189">
    <property type="protein sequence ID" value="DAG01239.1"/>
    <property type="molecule type" value="Genomic_DNA"/>
</dbReference>
<proteinExistence type="predicted"/>